<feature type="repeat" description="NHL" evidence="2">
    <location>
        <begin position="310"/>
        <end position="353"/>
    </location>
</feature>
<keyword evidence="4" id="KW-0732">Signal</keyword>
<dbReference type="Proteomes" id="UP001333102">
    <property type="component" value="Chromosome"/>
</dbReference>
<organism evidence="5 6">
    <name type="scientific">Geochorda subterranea</name>
    <dbReference type="NCBI Taxonomy" id="3109564"/>
    <lineage>
        <taxon>Bacteria</taxon>
        <taxon>Bacillati</taxon>
        <taxon>Bacillota</taxon>
        <taxon>Limnochordia</taxon>
        <taxon>Limnochordales</taxon>
        <taxon>Geochordaceae</taxon>
        <taxon>Geochorda</taxon>
    </lineage>
</organism>
<dbReference type="InterPro" id="IPR011990">
    <property type="entry name" value="TPR-like_helical_dom_sf"/>
</dbReference>
<evidence type="ECO:0000256" key="3">
    <source>
        <dbReference type="SAM" id="Phobius"/>
    </source>
</evidence>
<dbReference type="EMBL" id="CP141614">
    <property type="protein sequence ID" value="WRP15157.1"/>
    <property type="molecule type" value="Genomic_DNA"/>
</dbReference>
<dbReference type="PROSITE" id="PS51125">
    <property type="entry name" value="NHL"/>
    <property type="match status" value="2"/>
</dbReference>
<protein>
    <recommendedName>
        <fullName evidence="7">NHL repeat-containing protein</fullName>
    </recommendedName>
</protein>
<evidence type="ECO:0000256" key="2">
    <source>
        <dbReference type="PROSITE-ProRule" id="PRU00504"/>
    </source>
</evidence>
<dbReference type="Pfam" id="PF01436">
    <property type="entry name" value="NHL"/>
    <property type="match status" value="1"/>
</dbReference>
<dbReference type="PANTHER" id="PTHR24104:SF25">
    <property type="entry name" value="PROTEIN LIN-41"/>
    <property type="match status" value="1"/>
</dbReference>
<dbReference type="SUPFAM" id="SSF101898">
    <property type="entry name" value="NHL repeat"/>
    <property type="match status" value="1"/>
</dbReference>
<evidence type="ECO:0008006" key="7">
    <source>
        <dbReference type="Google" id="ProtNLM"/>
    </source>
</evidence>
<evidence type="ECO:0000256" key="1">
    <source>
        <dbReference type="ARBA" id="ARBA00022737"/>
    </source>
</evidence>
<dbReference type="Gene3D" id="2.120.10.30">
    <property type="entry name" value="TolB, C-terminal domain"/>
    <property type="match status" value="2"/>
</dbReference>
<dbReference type="RefSeq" id="WP_324669547.1">
    <property type="nucleotide sequence ID" value="NZ_CP141614.1"/>
</dbReference>
<keyword evidence="3" id="KW-0472">Membrane</keyword>
<feature type="transmembrane region" description="Helical" evidence="3">
    <location>
        <begin position="437"/>
        <end position="455"/>
    </location>
</feature>
<evidence type="ECO:0000313" key="6">
    <source>
        <dbReference type="Proteomes" id="UP001333102"/>
    </source>
</evidence>
<dbReference type="SUPFAM" id="SSF48452">
    <property type="entry name" value="TPR-like"/>
    <property type="match status" value="1"/>
</dbReference>
<dbReference type="Gene3D" id="1.25.40.10">
    <property type="entry name" value="Tetratricopeptide repeat domain"/>
    <property type="match status" value="1"/>
</dbReference>
<keyword evidence="1" id="KW-0677">Repeat</keyword>
<proteinExistence type="predicted"/>
<sequence>MASLLGWTLLAASATGAPVVRAAEPQWVWDDVAERFLRTPAGYVVDRVLSVRTEQGGLKAPQDLFLDAEGYLWVVDSGNHRVLKMTREGEVQAVLPRPGSGRLQRPQGVFVDDDGTVYVADTGNGRIVVFGREGQWVRTYEAPVSSLLDPSFTFKPSKLLVDNRGYLNVVNEGEYRGIVLLDLDGHFRGFFAPNPVGFDWRRLLIRLLATEAQRERIARLLPPPHSNLTQDAQGFIYTTTVHAQRGQIKRFNSIGRNTYPDKSYGHAWYRDLQQVLPHFTDLAVDETGIVTAVDAASQLVYQYDQEGNNLLVFGGRGEREGRFLYPSAIEVDERGWLYVADREQNVIQVFRPTELMQLVHRASALYYDGRYEEAGEPWRQVLRLDANYLIAHRGLGRALLKQGHPGEAMQEFRYGKDRAGYSRAFAELRYRWMRANFGWTVLIVAGALAGVWLAVRGAGRIMQAARRHYGGYA</sequence>
<dbReference type="PANTHER" id="PTHR24104">
    <property type="entry name" value="E3 UBIQUITIN-PROTEIN LIGASE NHLRC1-RELATED"/>
    <property type="match status" value="1"/>
</dbReference>
<keyword evidence="3" id="KW-0812">Transmembrane</keyword>
<evidence type="ECO:0000313" key="5">
    <source>
        <dbReference type="EMBL" id="WRP15157.1"/>
    </source>
</evidence>
<keyword evidence="6" id="KW-1185">Reference proteome</keyword>
<evidence type="ECO:0000256" key="4">
    <source>
        <dbReference type="SAM" id="SignalP"/>
    </source>
</evidence>
<feature type="signal peptide" evidence="4">
    <location>
        <begin position="1"/>
        <end position="22"/>
    </location>
</feature>
<feature type="chain" id="PRO_5046606166" description="NHL repeat-containing protein" evidence="4">
    <location>
        <begin position="23"/>
        <end position="473"/>
    </location>
</feature>
<dbReference type="CDD" id="cd05819">
    <property type="entry name" value="NHL"/>
    <property type="match status" value="1"/>
</dbReference>
<dbReference type="InterPro" id="IPR050952">
    <property type="entry name" value="TRIM-NHL_E3_ligases"/>
</dbReference>
<gene>
    <name evidence="5" type="ORF">VLY81_03015</name>
</gene>
<feature type="repeat" description="NHL" evidence="2">
    <location>
        <begin position="92"/>
        <end position="133"/>
    </location>
</feature>
<name>A0ABZ1BSM6_9FIRM</name>
<dbReference type="InterPro" id="IPR001258">
    <property type="entry name" value="NHL_repeat"/>
</dbReference>
<keyword evidence="3" id="KW-1133">Transmembrane helix</keyword>
<dbReference type="InterPro" id="IPR011042">
    <property type="entry name" value="6-blade_b-propeller_TolB-like"/>
</dbReference>
<reference evidence="6" key="1">
    <citation type="submission" date="2023-12" db="EMBL/GenBank/DDBJ databases">
        <title>Novel isolates from deep terrestrial aquifers shed light on the physiology and ecology of the class Limnochordia.</title>
        <authorList>
            <person name="Karnachuk O.V."/>
            <person name="Lukina A.P."/>
            <person name="Avakyan M.R."/>
            <person name="Kadnikov V."/>
            <person name="Begmatov S."/>
            <person name="Beletsky A.V."/>
            <person name="Mardanov A.V."/>
            <person name="Ravin N.V."/>
        </authorList>
    </citation>
    <scope>NUCLEOTIDE SEQUENCE [LARGE SCALE GENOMIC DNA]</scope>
    <source>
        <strain evidence="6">LN</strain>
    </source>
</reference>
<accession>A0ABZ1BSM6</accession>